<dbReference type="Proteomes" id="UP001183535">
    <property type="component" value="Unassembled WGS sequence"/>
</dbReference>
<sequence length="186" mass="19028">MPARLPSWVWVTGLTAGAVAAVVVLAVQADRGPHPAPTAAASPTPRATASPSPSASPAPTGVPDDSGTGRRIVYSVDRHRVWLIDASDASRRTFSVWPGTVAPDPGSYTVSLRKEGPITGSDGVKIQNILYFGVKSGVNLAFSNALDGASPPPAATQTTGGIRLRTADGTALWAFGTTGTKVTVVE</sequence>
<dbReference type="AlphaFoldDB" id="A0ABD5EW18"/>
<reference evidence="3" key="1">
    <citation type="submission" date="2023-07" db="EMBL/GenBank/DDBJ databases">
        <title>30 novel species of actinomycetes from the DSMZ collection.</title>
        <authorList>
            <person name="Nouioui I."/>
        </authorList>
    </citation>
    <scope>NUCLEOTIDE SEQUENCE [LARGE SCALE GENOMIC DNA]</scope>
    <source>
        <strain evidence="3">DSM 41981</strain>
    </source>
</reference>
<keyword evidence="3" id="KW-1185">Reference proteome</keyword>
<evidence type="ECO:0000313" key="2">
    <source>
        <dbReference type="EMBL" id="MDT0438050.1"/>
    </source>
</evidence>
<feature type="compositionally biased region" description="Low complexity" evidence="1">
    <location>
        <begin position="37"/>
        <end position="59"/>
    </location>
</feature>
<feature type="region of interest" description="Disordered" evidence="1">
    <location>
        <begin position="32"/>
        <end position="69"/>
    </location>
</feature>
<evidence type="ECO:0000256" key="1">
    <source>
        <dbReference type="SAM" id="MobiDB-lite"/>
    </source>
</evidence>
<protein>
    <recommendedName>
        <fullName evidence="4">L,D-transpeptidase</fullName>
    </recommendedName>
</protein>
<proteinExistence type="predicted"/>
<evidence type="ECO:0000313" key="3">
    <source>
        <dbReference type="Proteomes" id="UP001183535"/>
    </source>
</evidence>
<organism evidence="2 3">
    <name type="scientific">Streptomyces doudnae</name>
    <dbReference type="NCBI Taxonomy" id="3075536"/>
    <lineage>
        <taxon>Bacteria</taxon>
        <taxon>Bacillati</taxon>
        <taxon>Actinomycetota</taxon>
        <taxon>Actinomycetes</taxon>
        <taxon>Kitasatosporales</taxon>
        <taxon>Streptomycetaceae</taxon>
        <taxon>Streptomyces</taxon>
    </lineage>
</organism>
<accession>A0ABD5EW18</accession>
<evidence type="ECO:0008006" key="4">
    <source>
        <dbReference type="Google" id="ProtNLM"/>
    </source>
</evidence>
<dbReference type="EMBL" id="JAVRES010000015">
    <property type="protein sequence ID" value="MDT0438050.1"/>
    <property type="molecule type" value="Genomic_DNA"/>
</dbReference>
<name>A0ABD5EW18_9ACTN</name>
<comment type="caution">
    <text evidence="2">The sequence shown here is derived from an EMBL/GenBank/DDBJ whole genome shotgun (WGS) entry which is preliminary data.</text>
</comment>
<gene>
    <name evidence="2" type="ORF">RM877_25515</name>
</gene>